<name>A0A249PH44_9HYPH</name>
<dbReference type="PANTHER" id="PTHR30136">
    <property type="entry name" value="HELIX-TURN-HELIX TRANSCRIPTIONAL REGULATOR, ICLR FAMILY"/>
    <property type="match status" value="1"/>
</dbReference>
<dbReference type="Gene3D" id="3.30.450.40">
    <property type="match status" value="1"/>
</dbReference>
<dbReference type="InterPro" id="IPR014757">
    <property type="entry name" value="Tscrpt_reg_IclR_C"/>
</dbReference>
<proteinExistence type="predicted"/>
<evidence type="ECO:0000256" key="2">
    <source>
        <dbReference type="ARBA" id="ARBA00023125"/>
    </source>
</evidence>
<feature type="domain" description="HTH iclR-type" evidence="4">
    <location>
        <begin position="14"/>
        <end position="76"/>
    </location>
</feature>
<dbReference type="PROSITE" id="PS51077">
    <property type="entry name" value="HTH_ICLR"/>
    <property type="match status" value="1"/>
</dbReference>
<gene>
    <name evidence="6" type="ORF">SJ05684_b42880</name>
</gene>
<keyword evidence="2" id="KW-0238">DNA-binding</keyword>
<dbReference type="RefSeq" id="WP_034857153.1">
    <property type="nucleotide sequence ID" value="NZ_AJQT01000080.1"/>
</dbReference>
<keyword evidence="3" id="KW-0804">Transcription</keyword>
<dbReference type="AlphaFoldDB" id="A0A249PH44"/>
<dbReference type="Proteomes" id="UP000217211">
    <property type="component" value="Plasmid pSJ05684b"/>
</dbReference>
<dbReference type="STRING" id="716928.GCA_000261485_03896"/>
<evidence type="ECO:0000313" key="7">
    <source>
        <dbReference type="Proteomes" id="UP000217211"/>
    </source>
</evidence>
<dbReference type="SUPFAM" id="SSF55781">
    <property type="entry name" value="GAF domain-like"/>
    <property type="match status" value="1"/>
</dbReference>
<dbReference type="SMART" id="SM00346">
    <property type="entry name" value="HTH_ICLR"/>
    <property type="match status" value="1"/>
</dbReference>
<keyword evidence="7" id="KW-1185">Reference proteome</keyword>
<sequence length="268" mass="28434">MAKNDKGEGQTGGIQSLDAALRLLVAMMERRGPVSLSELARDCRMPPSKVHRYLASFQHASLVEQAGRSGKYDLGPGAVTLGLSALARHDFVNRASDALPDLCTESGLTTLLSVWGNQGATVIRWERAASPTVTSMGLGTTLPLLNSATGRAFLAWAPQAPLQAIRDAELRHARKNPAIAPDVPADRDIDKLVETIRAKGYASVEGKFIPGLVAIAAPILDWQGEAQAVVTLIGTDPSVVQPGSEAVKRLIAFCEDLSFAPMTMADAK</sequence>
<evidence type="ECO:0000313" key="6">
    <source>
        <dbReference type="EMBL" id="ASY65270.1"/>
    </source>
</evidence>
<dbReference type="SUPFAM" id="SSF46785">
    <property type="entry name" value="Winged helix' DNA-binding domain"/>
    <property type="match status" value="1"/>
</dbReference>
<organism evidence="6 7">
    <name type="scientific">Sinorhizobium sojae CCBAU 05684</name>
    <dbReference type="NCBI Taxonomy" id="716928"/>
    <lineage>
        <taxon>Bacteria</taxon>
        <taxon>Pseudomonadati</taxon>
        <taxon>Pseudomonadota</taxon>
        <taxon>Alphaproteobacteria</taxon>
        <taxon>Hyphomicrobiales</taxon>
        <taxon>Rhizobiaceae</taxon>
        <taxon>Sinorhizobium/Ensifer group</taxon>
        <taxon>Sinorhizobium</taxon>
    </lineage>
</organism>
<dbReference type="PROSITE" id="PS51078">
    <property type="entry name" value="ICLR_ED"/>
    <property type="match status" value="1"/>
</dbReference>
<dbReference type="Gene3D" id="1.10.10.10">
    <property type="entry name" value="Winged helix-like DNA-binding domain superfamily/Winged helix DNA-binding domain"/>
    <property type="match status" value="1"/>
</dbReference>
<geneLocation type="plasmid" evidence="7">
    <name>psj05684b</name>
</geneLocation>
<dbReference type="PANTHER" id="PTHR30136:SF8">
    <property type="entry name" value="TRANSCRIPTIONAL REGULATORY PROTEIN"/>
    <property type="match status" value="1"/>
</dbReference>
<dbReference type="InterPro" id="IPR029016">
    <property type="entry name" value="GAF-like_dom_sf"/>
</dbReference>
<evidence type="ECO:0000259" key="5">
    <source>
        <dbReference type="PROSITE" id="PS51078"/>
    </source>
</evidence>
<dbReference type="InterPro" id="IPR036390">
    <property type="entry name" value="WH_DNA-bd_sf"/>
</dbReference>
<dbReference type="InterPro" id="IPR036388">
    <property type="entry name" value="WH-like_DNA-bd_sf"/>
</dbReference>
<dbReference type="InterPro" id="IPR005471">
    <property type="entry name" value="Tscrpt_reg_IclR_N"/>
</dbReference>
<dbReference type="GO" id="GO:0003677">
    <property type="term" value="F:DNA binding"/>
    <property type="evidence" value="ECO:0007669"/>
    <property type="project" value="UniProtKB-KW"/>
</dbReference>
<accession>A0A249PH44</accession>
<dbReference type="GO" id="GO:0045892">
    <property type="term" value="P:negative regulation of DNA-templated transcription"/>
    <property type="evidence" value="ECO:0007669"/>
    <property type="project" value="TreeGrafter"/>
</dbReference>
<dbReference type="KEGG" id="esj:SJ05684_b42880"/>
<dbReference type="GO" id="GO:0003700">
    <property type="term" value="F:DNA-binding transcription factor activity"/>
    <property type="evidence" value="ECO:0007669"/>
    <property type="project" value="TreeGrafter"/>
</dbReference>
<reference evidence="6 7" key="1">
    <citation type="submission" date="2017-08" db="EMBL/GenBank/DDBJ databases">
        <title>Multipartite genome sequences of Sinorhizobium species nodulating soybeans.</title>
        <authorList>
            <person name="Tian C.F."/>
        </authorList>
    </citation>
    <scope>NUCLEOTIDE SEQUENCE [LARGE SCALE GENOMIC DNA]</scope>
    <source>
        <strain evidence="6 7">CCBAU 05684</strain>
        <plasmid evidence="7">psj05684b</plasmid>
    </source>
</reference>
<dbReference type="InterPro" id="IPR050707">
    <property type="entry name" value="HTH_MetabolicPath_Reg"/>
</dbReference>
<evidence type="ECO:0000256" key="1">
    <source>
        <dbReference type="ARBA" id="ARBA00023015"/>
    </source>
</evidence>
<protein>
    <submittedName>
        <fullName evidence="6">Transcriptional regulator, IclR family</fullName>
    </submittedName>
</protein>
<dbReference type="OrthoDB" id="6811967at2"/>
<dbReference type="Pfam" id="PF09339">
    <property type="entry name" value="HTH_IclR"/>
    <property type="match status" value="1"/>
</dbReference>
<keyword evidence="6" id="KW-0614">Plasmid</keyword>
<evidence type="ECO:0000256" key="3">
    <source>
        <dbReference type="ARBA" id="ARBA00023163"/>
    </source>
</evidence>
<feature type="domain" description="IclR-ED" evidence="5">
    <location>
        <begin position="77"/>
        <end position="268"/>
    </location>
</feature>
<keyword evidence="1" id="KW-0805">Transcription regulation</keyword>
<dbReference type="Pfam" id="PF01614">
    <property type="entry name" value="IclR_C"/>
    <property type="match status" value="1"/>
</dbReference>
<evidence type="ECO:0000259" key="4">
    <source>
        <dbReference type="PROSITE" id="PS51077"/>
    </source>
</evidence>
<dbReference type="EMBL" id="CP023068">
    <property type="protein sequence ID" value="ASY65270.1"/>
    <property type="molecule type" value="Genomic_DNA"/>
</dbReference>
<dbReference type="eggNOG" id="COG1414">
    <property type="taxonomic scope" value="Bacteria"/>
</dbReference>